<organism evidence="6 7">
    <name type="scientific">Thioflexithrix psekupsensis</name>
    <dbReference type="NCBI Taxonomy" id="1570016"/>
    <lineage>
        <taxon>Bacteria</taxon>
        <taxon>Pseudomonadati</taxon>
        <taxon>Pseudomonadota</taxon>
        <taxon>Gammaproteobacteria</taxon>
        <taxon>Thiotrichales</taxon>
        <taxon>Thioflexithrix</taxon>
    </lineage>
</organism>
<evidence type="ECO:0000256" key="1">
    <source>
        <dbReference type="ARBA" id="ARBA00004683"/>
    </source>
</evidence>
<comment type="pathway">
    <text evidence="1">Biopolymer metabolism; poly-(R)-3-hydroxybutanoate biosynthesis.</text>
</comment>
<feature type="coiled-coil region" evidence="4">
    <location>
        <begin position="306"/>
        <end position="352"/>
    </location>
</feature>
<dbReference type="RefSeq" id="WP_176329870.1">
    <property type="nucleotide sequence ID" value="NZ_MSLT01000023.1"/>
</dbReference>
<accession>A0A251X4Z7</accession>
<keyword evidence="7" id="KW-1185">Reference proteome</keyword>
<evidence type="ECO:0000256" key="3">
    <source>
        <dbReference type="ARBA" id="ARBA00022752"/>
    </source>
</evidence>
<protein>
    <recommendedName>
        <fullName evidence="2">Poly(3-hydroxyalkanoate) polymerase subunit PhaE</fullName>
    </recommendedName>
</protein>
<keyword evidence="3" id="KW-0583">PHB biosynthesis</keyword>
<reference evidence="6 7" key="1">
    <citation type="submission" date="2016-12" db="EMBL/GenBank/DDBJ databases">
        <title>Thioflexothrix psekupsii D3 genome sequencing and assembly.</title>
        <authorList>
            <person name="Fomenkov A."/>
            <person name="Vincze T."/>
            <person name="Grabovich M."/>
            <person name="Anton B.P."/>
            <person name="Dubinina G."/>
            <person name="Orlova M."/>
            <person name="Belousova E."/>
            <person name="Roberts R.J."/>
        </authorList>
    </citation>
    <scope>NUCLEOTIDE SEQUENCE [LARGE SCALE GENOMIC DNA]</scope>
    <source>
        <strain evidence="6">D3</strain>
    </source>
</reference>
<dbReference type="Pfam" id="PF09712">
    <property type="entry name" value="PHA_synth_III_E"/>
    <property type="match status" value="1"/>
</dbReference>
<dbReference type="NCBIfam" id="TIGR01834">
    <property type="entry name" value="PHA_synth_III_E"/>
    <property type="match status" value="1"/>
</dbReference>
<dbReference type="InterPro" id="IPR010123">
    <property type="entry name" value="PHA_synth_III_E"/>
</dbReference>
<dbReference type="EMBL" id="MSLT01000023">
    <property type="protein sequence ID" value="OUD12007.1"/>
    <property type="molecule type" value="Genomic_DNA"/>
</dbReference>
<proteinExistence type="predicted"/>
<evidence type="ECO:0000313" key="7">
    <source>
        <dbReference type="Proteomes" id="UP000194798"/>
    </source>
</evidence>
<gene>
    <name evidence="6" type="ORF">TPSD3_12770</name>
</gene>
<sequence>MTTRSSDTDTDPNAETQENISPQDYWAACLALLQQGAKEHTTSSNASAHWSESLELWWQAVATSLTPDNYAVFRRFIDQGKSYFRLNSEFLKTFDQLQQANPDSPEWQSLWDQGFEELKASFIAARNEQSETVGFWEMPFDSWQRTLASLSILPNDLFSLLKDDIISNERQRLNQKWQQILSVPGLGYTREWQEQLQQGMRLSLAYQSAQQDYSGQFQKIGLRTLDLLRERILSMQKSQQSIGDLRTLYNIWIDCGEAAYAEQVTTPQFITIHARLINSLMAWKRHQQKMIDMALNSFHMPTRKELDTMNMRIHQLRRENKLLQNDPNCAHVVSLIQEVNSLRAEVGELRNHLLSERKKAKTETETEKKTQPPRQ</sequence>
<evidence type="ECO:0000256" key="5">
    <source>
        <dbReference type="SAM" id="MobiDB-lite"/>
    </source>
</evidence>
<evidence type="ECO:0000256" key="4">
    <source>
        <dbReference type="SAM" id="Coils"/>
    </source>
</evidence>
<name>A0A251X4Z7_9GAMM</name>
<comment type="caution">
    <text evidence="6">The sequence shown here is derived from an EMBL/GenBank/DDBJ whole genome shotgun (WGS) entry which is preliminary data.</text>
</comment>
<evidence type="ECO:0000313" key="6">
    <source>
        <dbReference type="EMBL" id="OUD12007.1"/>
    </source>
</evidence>
<evidence type="ECO:0000256" key="2">
    <source>
        <dbReference type="ARBA" id="ARBA00019066"/>
    </source>
</evidence>
<keyword evidence="4" id="KW-0175">Coiled coil</keyword>
<dbReference type="GO" id="GO:0042619">
    <property type="term" value="P:poly-hydroxybutyrate biosynthetic process"/>
    <property type="evidence" value="ECO:0007669"/>
    <property type="project" value="UniProtKB-KW"/>
</dbReference>
<dbReference type="Proteomes" id="UP000194798">
    <property type="component" value="Unassembled WGS sequence"/>
</dbReference>
<dbReference type="UniPathway" id="UPA00917"/>
<dbReference type="AlphaFoldDB" id="A0A251X4Z7"/>
<feature type="region of interest" description="Disordered" evidence="5">
    <location>
        <begin position="354"/>
        <end position="375"/>
    </location>
</feature>